<evidence type="ECO:0000313" key="2">
    <source>
        <dbReference type="Proteomes" id="UP000007963"/>
    </source>
</evidence>
<dbReference type="Proteomes" id="UP000007963">
    <property type="component" value="Unassembled WGS sequence"/>
</dbReference>
<name>Q0C8N3_ASPTN</name>
<proteinExistence type="predicted"/>
<protein>
    <submittedName>
        <fullName evidence="1">Uncharacterized protein</fullName>
    </submittedName>
</protein>
<dbReference type="EMBL" id="CH476608">
    <property type="protein sequence ID" value="EAU30142.1"/>
    <property type="molecule type" value="Genomic_DNA"/>
</dbReference>
<evidence type="ECO:0000313" key="1">
    <source>
        <dbReference type="EMBL" id="EAU30142.1"/>
    </source>
</evidence>
<dbReference type="RefSeq" id="XP_001218573.1">
    <property type="nucleotide sequence ID" value="XM_001218572.1"/>
</dbReference>
<dbReference type="GeneID" id="4354460"/>
<organism evidence="1 2">
    <name type="scientific">Aspergillus terreus (strain NIH 2624 / FGSC A1156)</name>
    <dbReference type="NCBI Taxonomy" id="341663"/>
    <lineage>
        <taxon>Eukaryota</taxon>
        <taxon>Fungi</taxon>
        <taxon>Dikarya</taxon>
        <taxon>Ascomycota</taxon>
        <taxon>Pezizomycotina</taxon>
        <taxon>Eurotiomycetes</taxon>
        <taxon>Eurotiomycetidae</taxon>
        <taxon>Eurotiales</taxon>
        <taxon>Aspergillaceae</taxon>
        <taxon>Aspergillus</taxon>
        <taxon>Aspergillus subgen. Circumdati</taxon>
    </lineage>
</organism>
<dbReference type="AlphaFoldDB" id="Q0C8N3"/>
<dbReference type="HOGENOM" id="CLU_1740119_0_0_1"/>
<dbReference type="STRING" id="341663.Q0C8N3"/>
<gene>
    <name evidence="1" type="ORF">ATEG_09951</name>
</gene>
<reference evidence="2" key="1">
    <citation type="submission" date="2005-09" db="EMBL/GenBank/DDBJ databases">
        <title>Annotation of the Aspergillus terreus NIH2624 genome.</title>
        <authorList>
            <person name="Birren B.W."/>
            <person name="Lander E.S."/>
            <person name="Galagan J.E."/>
            <person name="Nusbaum C."/>
            <person name="Devon K."/>
            <person name="Henn M."/>
            <person name="Ma L.-J."/>
            <person name="Jaffe D.B."/>
            <person name="Butler J."/>
            <person name="Alvarez P."/>
            <person name="Gnerre S."/>
            <person name="Grabherr M."/>
            <person name="Kleber M."/>
            <person name="Mauceli E.W."/>
            <person name="Brockman W."/>
            <person name="Rounsley S."/>
            <person name="Young S.K."/>
            <person name="LaButti K."/>
            <person name="Pushparaj V."/>
            <person name="DeCaprio D."/>
            <person name="Crawford M."/>
            <person name="Koehrsen M."/>
            <person name="Engels R."/>
            <person name="Montgomery P."/>
            <person name="Pearson M."/>
            <person name="Howarth C."/>
            <person name="Larson L."/>
            <person name="Luoma S."/>
            <person name="White J."/>
            <person name="Alvarado L."/>
            <person name="Kodira C.D."/>
            <person name="Zeng Q."/>
            <person name="Oleary S."/>
            <person name="Yandava C."/>
            <person name="Denning D.W."/>
            <person name="Nierman W.C."/>
            <person name="Milne T."/>
            <person name="Madden K."/>
        </authorList>
    </citation>
    <scope>NUCLEOTIDE SEQUENCE [LARGE SCALE GENOMIC DNA]</scope>
    <source>
        <strain evidence="2">NIH 2624 / FGSC A1156</strain>
    </source>
</reference>
<dbReference type="VEuPathDB" id="FungiDB:ATEG_09951"/>
<sequence>MLSPSYPSYFLCGKRRSAIPSSFGFQYKLPPSAPYSAVIKYSKGKPGASEFLQATTLLFRDKARELTSLIDLWQGYQTVARLVIPVKLSKDAFCILSNGTYAPDIGSSVARVDYQYSNRKKLDRVYYFLGYTEAQSASLFLGKLVIYCEI</sequence>
<accession>Q0C8N3</accession>
<dbReference type="OrthoDB" id="4851849at2759"/>